<keyword evidence="1" id="KW-0596">Phosphopantetheine</keyword>
<dbReference type="Proteomes" id="UP000054383">
    <property type="component" value="Unassembled WGS sequence"/>
</dbReference>
<dbReference type="Gene3D" id="3.40.50.12780">
    <property type="entry name" value="N-terminal domain of ligase-like"/>
    <property type="match status" value="1"/>
</dbReference>
<dbReference type="InterPro" id="IPR000873">
    <property type="entry name" value="AMP-dep_synth/lig_dom"/>
</dbReference>
<dbReference type="InterPro" id="IPR036291">
    <property type="entry name" value="NAD(P)-bd_dom_sf"/>
</dbReference>
<dbReference type="InterPro" id="IPR020845">
    <property type="entry name" value="AMP-binding_CS"/>
</dbReference>
<dbReference type="InterPro" id="IPR009081">
    <property type="entry name" value="PP-bd_ACP"/>
</dbReference>
<evidence type="ECO:0000256" key="2">
    <source>
        <dbReference type="ARBA" id="ARBA00022553"/>
    </source>
</evidence>
<dbReference type="EMBL" id="CVMT01000002">
    <property type="protein sequence ID" value="CRG86485.1"/>
    <property type="molecule type" value="Genomic_DNA"/>
</dbReference>
<feature type="domain" description="AMP-dependent synthetase/ligase" evidence="3">
    <location>
        <begin position="47"/>
        <end position="362"/>
    </location>
</feature>
<dbReference type="PANTHER" id="PTHR43439">
    <property type="entry name" value="PHENYLACETATE-COENZYME A LIGASE"/>
    <property type="match status" value="1"/>
</dbReference>
<dbReference type="STRING" id="28573.A0A0U1LTB1"/>
<feature type="domain" description="Carrier" evidence="4">
    <location>
        <begin position="565"/>
        <end position="633"/>
    </location>
</feature>
<evidence type="ECO:0000313" key="6">
    <source>
        <dbReference type="EMBL" id="CRG86485.1"/>
    </source>
</evidence>
<evidence type="ECO:0000256" key="1">
    <source>
        <dbReference type="ARBA" id="ARBA00022450"/>
    </source>
</evidence>
<feature type="domain" description="Thioester reductase (TE)" evidence="5">
    <location>
        <begin position="679"/>
        <end position="927"/>
    </location>
</feature>
<dbReference type="InterPro" id="IPR013120">
    <property type="entry name" value="FAR_NAD-bd"/>
</dbReference>
<sequence length="1050" mass="115447">MTSSLRPFVRAKVDFFSPDKKDQHVRSLPELIDFNSTHNKDHVFCLQARPDDSFVKVTCRQFKAAITRCAQWITETIKLPPATVAENGEAKRTPIALLMESDLGLLIHQFALISLGIPPLVLSARLSPEAIFHLIKTTQAAGVVVSQRVSEHPGFSKAKVVMQFYVGHPYSALYTDDDSAPVDNLTVYPEDVDQDILLMHSSGTTGLPKPISLTHRQLVFAVSHGAFDTEEEAQGVNISTLPLFHGFGLLAPGLSMSIGKTVCFPSPDRFANAQHIVQLMGSSNAAGMMTVPFLLEDIVSLPNGEGTTALAKLDFVATGGSALSAGTGKALTTSGVKLLNLYGTTETGPLTKTFAPKDNYDWKYFRLRTDMHFEISELEPYNGERRFRLTVFPFGASKPFEIADQLIRNEEFPETDFAAVGRDDDVIVLATGEKVNPLLLETGLVQTGLVKSAIVFGADRFEIGVIVEPLQPISEESEKEELKNRIWPSIVQANERMDSTARIYSPSSIVVVPPDVVIPRTDKGSIARKEVYQLLEKDIGHVYENADQSAIPVAPLNYDNLEKSLKELIQKRLNLQVKDDNWSVETNLFDLGLDSLQGTILRRMLLSAASKTPSEIFGRDFIYVNPSISAIARVLRDPSSAISSDDSPSQEIERFIQQYSPKNIVVTQAQITPGAVVLLTGSSGSLGSRVVAELASSTEVLKVICLLRKGAGGSITTDREQKSAFESRGIKLSDEGWAKITVQECDPRKEDLGLPEQVYTKFAESVTHVLHAAWPMDFNMRLSSFTYQFDFLNNLLRLALSRSTVVPRQKTRFVFISSIAALANLGVASPGQIIPEASLQVGESACGIGYADAKLVCEKILEEAAQLHATKLEFSIARCGQLAGSKITGAWNTNEQIPMLVKTSQSLAIMPELHGTASWIPVEDAATAVSEILLMPNTPGLFTHIENPVRQAWSDIVQVFGKELNIQRSLPFDQWLDKLASVDDKDSEAYPAKKLHQFFKFYFRTASCGTVIMGTDSARRISRRLRSLTAVDDATVSGYVHYWKKVGYLN</sequence>
<evidence type="ECO:0000259" key="4">
    <source>
        <dbReference type="Pfam" id="PF00550"/>
    </source>
</evidence>
<name>A0A0U1LTB1_TALIS</name>
<dbReference type="PANTHER" id="PTHR43439:SF2">
    <property type="entry name" value="ENZYME, PUTATIVE (JCVI)-RELATED"/>
    <property type="match status" value="1"/>
</dbReference>
<accession>A0A0U1LTB1</accession>
<dbReference type="InterPro" id="IPR051414">
    <property type="entry name" value="Adenylate-forming_Reductase"/>
</dbReference>
<keyword evidence="7" id="KW-1185">Reference proteome</keyword>
<dbReference type="SUPFAM" id="SSF51735">
    <property type="entry name" value="NAD(P)-binding Rossmann-fold domains"/>
    <property type="match status" value="1"/>
</dbReference>
<dbReference type="Pfam" id="PF23562">
    <property type="entry name" value="AMP-binding_C_3"/>
    <property type="match status" value="1"/>
</dbReference>
<dbReference type="OMA" id="YDWKYFR"/>
<evidence type="ECO:0000259" key="3">
    <source>
        <dbReference type="Pfam" id="PF00501"/>
    </source>
</evidence>
<dbReference type="InterPro" id="IPR042099">
    <property type="entry name" value="ANL_N_sf"/>
</dbReference>
<dbReference type="Gene3D" id="3.40.50.720">
    <property type="entry name" value="NAD(P)-binding Rossmann-like Domain"/>
    <property type="match status" value="1"/>
</dbReference>
<keyword evidence="2" id="KW-0597">Phosphoprotein</keyword>
<dbReference type="Pfam" id="PF00550">
    <property type="entry name" value="PP-binding"/>
    <property type="match status" value="1"/>
</dbReference>
<dbReference type="Pfam" id="PF00501">
    <property type="entry name" value="AMP-binding"/>
    <property type="match status" value="1"/>
</dbReference>
<dbReference type="AlphaFoldDB" id="A0A0U1LTB1"/>
<evidence type="ECO:0000259" key="5">
    <source>
        <dbReference type="Pfam" id="PF07993"/>
    </source>
</evidence>
<gene>
    <name evidence="6" type="ORF">PISL3812_03491</name>
</gene>
<evidence type="ECO:0000313" key="7">
    <source>
        <dbReference type="Proteomes" id="UP000054383"/>
    </source>
</evidence>
<dbReference type="OrthoDB" id="329835at2759"/>
<organism evidence="6 7">
    <name type="scientific">Talaromyces islandicus</name>
    <name type="common">Penicillium islandicum</name>
    <dbReference type="NCBI Taxonomy" id="28573"/>
    <lineage>
        <taxon>Eukaryota</taxon>
        <taxon>Fungi</taxon>
        <taxon>Dikarya</taxon>
        <taxon>Ascomycota</taxon>
        <taxon>Pezizomycotina</taxon>
        <taxon>Eurotiomycetes</taxon>
        <taxon>Eurotiomycetidae</taxon>
        <taxon>Eurotiales</taxon>
        <taxon>Trichocomaceae</taxon>
        <taxon>Talaromyces</taxon>
        <taxon>Talaromyces sect. Islandici</taxon>
    </lineage>
</organism>
<protein>
    <submittedName>
        <fullName evidence="6">Lysophospholipase NTE1</fullName>
    </submittedName>
</protein>
<reference evidence="6 7" key="1">
    <citation type="submission" date="2015-04" db="EMBL/GenBank/DDBJ databases">
        <authorList>
            <person name="Syromyatnikov M.Y."/>
            <person name="Popov V.N."/>
        </authorList>
    </citation>
    <scope>NUCLEOTIDE SEQUENCE [LARGE SCALE GENOMIC DNA]</scope>
    <source>
        <strain evidence="6">WF-38-12</strain>
    </source>
</reference>
<dbReference type="SUPFAM" id="SSF56801">
    <property type="entry name" value="Acetyl-CoA synthetase-like"/>
    <property type="match status" value="1"/>
</dbReference>
<dbReference type="PROSITE" id="PS00455">
    <property type="entry name" value="AMP_BINDING"/>
    <property type="match status" value="1"/>
</dbReference>
<dbReference type="Pfam" id="PF07993">
    <property type="entry name" value="NAD_binding_4"/>
    <property type="match status" value="1"/>
</dbReference>
<proteinExistence type="predicted"/>